<evidence type="ECO:0000313" key="5">
    <source>
        <dbReference type="Proteomes" id="UP000554482"/>
    </source>
</evidence>
<feature type="domain" description="PhoD-like phosphatase metallophosphatase" evidence="3">
    <location>
        <begin position="48"/>
        <end position="303"/>
    </location>
</feature>
<keyword evidence="1" id="KW-1133">Transmembrane helix</keyword>
<dbReference type="EMBL" id="JABWDY010030629">
    <property type="protein sequence ID" value="KAF5185497.1"/>
    <property type="molecule type" value="Genomic_DNA"/>
</dbReference>
<dbReference type="OrthoDB" id="10266805at2759"/>
<feature type="transmembrane region" description="Helical" evidence="1">
    <location>
        <begin position="434"/>
        <end position="454"/>
    </location>
</feature>
<comment type="caution">
    <text evidence="4">The sequence shown here is derived from an EMBL/GenBank/DDBJ whole genome shotgun (WGS) entry which is preliminary data.</text>
</comment>
<accession>A0A7J6VL94</accession>
<feature type="signal peptide" evidence="2">
    <location>
        <begin position="1"/>
        <end position="23"/>
    </location>
</feature>
<evidence type="ECO:0000313" key="4">
    <source>
        <dbReference type="EMBL" id="KAF5185497.1"/>
    </source>
</evidence>
<keyword evidence="1" id="KW-0472">Membrane</keyword>
<protein>
    <submittedName>
        <fullName evidence="4">Calcineurin-like metallo-phosphoesterase superfamily protein</fullName>
    </submittedName>
</protein>
<organism evidence="4 5">
    <name type="scientific">Thalictrum thalictroides</name>
    <name type="common">Rue-anemone</name>
    <name type="synonym">Anemone thalictroides</name>
    <dbReference type="NCBI Taxonomy" id="46969"/>
    <lineage>
        <taxon>Eukaryota</taxon>
        <taxon>Viridiplantae</taxon>
        <taxon>Streptophyta</taxon>
        <taxon>Embryophyta</taxon>
        <taxon>Tracheophyta</taxon>
        <taxon>Spermatophyta</taxon>
        <taxon>Magnoliopsida</taxon>
        <taxon>Ranunculales</taxon>
        <taxon>Ranunculaceae</taxon>
        <taxon>Thalictroideae</taxon>
        <taxon>Thalictrum</taxon>
    </lineage>
</organism>
<evidence type="ECO:0000259" key="3">
    <source>
        <dbReference type="Pfam" id="PF09423"/>
    </source>
</evidence>
<reference evidence="4 5" key="1">
    <citation type="submission" date="2020-06" db="EMBL/GenBank/DDBJ databases">
        <title>Transcriptomic and genomic resources for Thalictrum thalictroides and T. hernandezii: Facilitating candidate gene discovery in an emerging model plant lineage.</title>
        <authorList>
            <person name="Arias T."/>
            <person name="Riano-Pachon D.M."/>
            <person name="Di Stilio V.S."/>
        </authorList>
    </citation>
    <scope>NUCLEOTIDE SEQUENCE [LARGE SCALE GENOMIC DNA]</scope>
    <source>
        <strain evidence="5">cv. WT478/WT964</strain>
        <tissue evidence="4">Leaves</tissue>
    </source>
</reference>
<feature type="chain" id="PRO_5029836618" evidence="2">
    <location>
        <begin position="24"/>
        <end position="587"/>
    </location>
</feature>
<evidence type="ECO:0000256" key="2">
    <source>
        <dbReference type="SAM" id="SignalP"/>
    </source>
</evidence>
<dbReference type="InterPro" id="IPR018946">
    <property type="entry name" value="PhoD-like_MPP"/>
</dbReference>
<dbReference type="Pfam" id="PF09423">
    <property type="entry name" value="PhoD"/>
    <property type="match status" value="1"/>
</dbReference>
<dbReference type="PANTHER" id="PTHR33987:SF1">
    <property type="entry name" value="CALCINEURIN-LIKE METALLO-PHOSPHOESTERASE SUPERFAMILY PROTEIN"/>
    <property type="match status" value="1"/>
</dbReference>
<keyword evidence="2" id="KW-0732">Signal</keyword>
<dbReference type="Gene3D" id="3.60.21.70">
    <property type="entry name" value="PhoD-like phosphatase"/>
    <property type="match status" value="1"/>
</dbReference>
<evidence type="ECO:0000256" key="1">
    <source>
        <dbReference type="SAM" id="Phobius"/>
    </source>
</evidence>
<dbReference type="PANTHER" id="PTHR33987">
    <property type="entry name" value="CALCINEURIN-LIKE METALLO-PHOSPHOESTERASE SUPERFAMILY PROTEIN"/>
    <property type="match status" value="1"/>
</dbReference>
<keyword evidence="1" id="KW-0812">Transmembrane</keyword>
<dbReference type="InterPro" id="IPR038607">
    <property type="entry name" value="PhoD-like_sf"/>
</dbReference>
<dbReference type="SUPFAM" id="SSF56300">
    <property type="entry name" value="Metallo-dependent phosphatases"/>
    <property type="match status" value="1"/>
</dbReference>
<dbReference type="Proteomes" id="UP000554482">
    <property type="component" value="Unassembled WGS sequence"/>
</dbReference>
<name>A0A7J6VL94_THATH</name>
<dbReference type="CDD" id="cd07389">
    <property type="entry name" value="MPP_PhoD"/>
    <property type="match status" value="1"/>
</dbReference>
<dbReference type="AlphaFoldDB" id="A0A7J6VL94"/>
<gene>
    <name evidence="4" type="ORF">FRX31_024909</name>
</gene>
<sequence>MATTTTTLFFCFFFIVFIAGAAASAVEEVEQQQQAFAPEQPLISRIVFGSCANQSAPQPIWNAIIDFNPQVFIWLGDNIYGDIRRPYKLFGKERTIGPWKNVPRFVPASETEMQLKYHIAKKNSGYSLLRKKTQVIGTWDDHDYGLNDAGKEFSEKNVNQKLMLDFLDEPQDSPRRKQAGVYASYTFGPKGKQVKVILLDTRYHRDPLSSDGSILGDSQWSWLKKELNGPKTEITIIGSSIQVLSNLSATTGPLFYMESWGRFPRERDHLFKMIASSKRNGIFFISGDVHFGEIARYDCANATGYPLYDITSSGLTQAVEKVIPEPLAFLVEVAAWLTPTTMRLISTSCRYRSCTYGQTNFGAIEIDWGVTPVTVKVEVRDVNGHPAISVNIPLSELQNQGSNDRNTLKVAELQRHCTLERNLPWITRYRLAFLFYYFLAVLLLLVVGLSYAAIKYTKRIFGKCKYYHHNSVKISVVQISPVICQICSSSFKVSQEATGSTFYEEKPPLQCFSPALPRRREISCNLILNETKDWIAIPNLQLEVCPTFWQALAAWPLGTATVQRGLLPSGRKRKMKSLTSIGMKLLA</sequence>
<keyword evidence="5" id="KW-1185">Reference proteome</keyword>
<dbReference type="InterPro" id="IPR029052">
    <property type="entry name" value="Metallo-depent_PP-like"/>
</dbReference>
<proteinExistence type="predicted"/>